<evidence type="ECO:0000259" key="3">
    <source>
        <dbReference type="Pfam" id="PF16653"/>
    </source>
</evidence>
<dbReference type="EMBL" id="AB750502">
    <property type="protein sequence ID" value="BAM62549.1"/>
    <property type="molecule type" value="Genomic_DNA"/>
</dbReference>
<reference evidence="4" key="2">
    <citation type="journal article" date="2014" name="FEMS Microbiol. Ecol.">
        <title>Novel integrons and gene cassettes from a Cascadian submarine gas-hydrate-bearing core.</title>
        <authorList>
            <person name="Elsaied H."/>
            <person name="Stokes H.W."/>
            <person name="Yoshioka H."/>
            <person name="Mitani Y."/>
            <person name="Maruyama A."/>
        </authorList>
    </citation>
    <scope>NUCLEOTIDE SEQUENCE</scope>
</reference>
<accession>K0J395</accession>
<dbReference type="Gene3D" id="3.40.50.720">
    <property type="entry name" value="NAD(P)-binding Rossmann-like Domain"/>
    <property type="match status" value="1"/>
</dbReference>
<dbReference type="GO" id="GO:0016491">
    <property type="term" value="F:oxidoreductase activity"/>
    <property type="evidence" value="ECO:0007669"/>
    <property type="project" value="UniProtKB-KW"/>
</dbReference>
<dbReference type="InterPro" id="IPR032095">
    <property type="entry name" value="Sacchrp_dh-like_C"/>
</dbReference>
<feature type="domain" description="Saccharopine dehydrogenase NADP binding" evidence="2">
    <location>
        <begin position="3"/>
        <end position="117"/>
    </location>
</feature>
<dbReference type="InterPro" id="IPR005097">
    <property type="entry name" value="Sacchrp_dh_NADP-bd"/>
</dbReference>
<evidence type="ECO:0000313" key="4">
    <source>
        <dbReference type="EMBL" id="BAM62549.1"/>
    </source>
</evidence>
<dbReference type="SUPFAM" id="SSF55347">
    <property type="entry name" value="Glyceraldehyde-3-phosphate dehydrogenase-like, C-terminal domain"/>
    <property type="match status" value="1"/>
</dbReference>
<dbReference type="Pfam" id="PF16653">
    <property type="entry name" value="Sacchrp_dh_C"/>
    <property type="match status" value="1"/>
</dbReference>
<feature type="domain" description="Saccharopine dehydrogenase-like C-terminal" evidence="3">
    <location>
        <begin position="121"/>
        <end position="350"/>
    </location>
</feature>
<dbReference type="InterPro" id="IPR051168">
    <property type="entry name" value="AASS"/>
</dbReference>
<dbReference type="AlphaFoldDB" id="K0J395"/>
<proteinExistence type="predicted"/>
<organism evidence="4">
    <name type="scientific">uncultured microorganism</name>
    <dbReference type="NCBI Taxonomy" id="358574"/>
    <lineage>
        <taxon>unclassified sequences</taxon>
        <taxon>environmental samples</taxon>
    </lineage>
</organism>
<reference evidence="4" key="1">
    <citation type="submission" date="2012-09" db="EMBL/GenBank/DDBJ databases">
        <authorList>
            <person name="Elsaied H.E."/>
            <person name="Maruyama A."/>
        </authorList>
    </citation>
    <scope>NUCLEOTIDE SEQUENCE</scope>
</reference>
<dbReference type="SUPFAM" id="SSF51735">
    <property type="entry name" value="NAD(P)-binding Rossmann-fold domains"/>
    <property type="match status" value="1"/>
</dbReference>
<name>K0J395_9ZZZZ</name>
<dbReference type="Pfam" id="PF03435">
    <property type="entry name" value="Sacchrp_dh_NADP"/>
    <property type="match status" value="1"/>
</dbReference>
<evidence type="ECO:0000259" key="2">
    <source>
        <dbReference type="Pfam" id="PF03435"/>
    </source>
</evidence>
<dbReference type="PANTHER" id="PTHR11133:SF22">
    <property type="entry name" value="ALPHA-AMINOADIPIC SEMIALDEHYDE SYNTHASE, MITOCHONDRIAL"/>
    <property type="match status" value="1"/>
</dbReference>
<dbReference type="Gene3D" id="3.30.360.10">
    <property type="entry name" value="Dihydrodipicolinate Reductase, domain 2"/>
    <property type="match status" value="1"/>
</dbReference>
<keyword evidence="1" id="KW-0560">Oxidoreductase</keyword>
<dbReference type="InterPro" id="IPR036291">
    <property type="entry name" value="NAD(P)-bd_dom_sf"/>
</dbReference>
<sequence length="384" mass="43033">MKVTVLGAGMVGSTISKDLAQEPDIDVVVVDRRQEVLVKLETEASVTGIQANLQEKGMVFSVVGDSDLVISAVPGFIGFETLLEIIEAGKDVVDISFFGEDPFLLDDLAKSKGVTAVVDCGVAPGLCNIIAGYVYNLLDKVDRYVCYVGGLPQVRQWPFEYKAAFSPSDVLEEYIRPARFVEYGQEVVRPALSEIELIDFPDVGTLEAFNTDGLRTLRKTLDIPFMREKTLRYPGHANLVRVFRESGFFNATTVEVDGQRVKPLSLTSKLLFDQWRLEEGEADFTIMQVVIEGQKGGERVCYTYYLLDKYDEETQTTSMARATGYTCTIVTRQMIRGLFSRKGICPPEFIGQVMGCYDDLQAEYRRRNIQLLETVTRQRGNRQP</sequence>
<evidence type="ECO:0000256" key="1">
    <source>
        <dbReference type="ARBA" id="ARBA00023002"/>
    </source>
</evidence>
<dbReference type="PANTHER" id="PTHR11133">
    <property type="entry name" value="SACCHAROPINE DEHYDROGENASE"/>
    <property type="match status" value="1"/>
</dbReference>
<protein>
    <submittedName>
        <fullName evidence="4">Saccharopine dehydrogenase</fullName>
    </submittedName>
</protein>